<dbReference type="EMBL" id="EF101928">
    <property type="protein sequence ID" value="ABT16314.1"/>
    <property type="molecule type" value="Genomic_DNA"/>
</dbReference>
<dbReference type="RefSeq" id="YP_001426661.1">
    <property type="nucleotide sequence ID" value="NC_008724.1"/>
</dbReference>
<keyword evidence="2" id="KW-1185">Reference proteome</keyword>
<dbReference type="KEGG" id="vg:5470314"/>
<dbReference type="Proteomes" id="UP000202420">
    <property type="component" value="Segment"/>
</dbReference>
<proteinExistence type="predicted"/>
<protein>
    <submittedName>
        <fullName evidence="1">Uncharacterized protein z180L</fullName>
    </submittedName>
</protein>
<sequence>MLTSVRALTTSRKSCPTFPMTARSRLCRPPSSSRFAPTRLGLSALLDPSRNCSTVSSRFLATPLAAPCASGHAQSTAERRLYLSAALLRLASARTSTRALQ</sequence>
<evidence type="ECO:0000313" key="2">
    <source>
        <dbReference type="Proteomes" id="UP000202420"/>
    </source>
</evidence>
<gene>
    <name evidence="1" type="primary">z180L</name>
    <name evidence="1" type="ORF">ATCV1_z180L</name>
</gene>
<reference evidence="1 2" key="1">
    <citation type="submission" date="2006-09" db="EMBL/GenBank/DDBJ databases">
        <title>Sequence and annotation of the 288-kb ATCV-1 virus that infects an endosymbiotic Chlorella strain of the heliozoon Acanthocystis turfacea.</title>
        <authorList>
            <person name="Fitzgerald L.A."/>
            <person name="Graves M.V."/>
            <person name="Li X."/>
            <person name="Pfitzner A.J.P."/>
            <person name="Hartigan J."/>
            <person name="Van Etten J.L."/>
        </authorList>
    </citation>
    <scope>NUCLEOTIDE SEQUENCE [LARGE SCALE GENOMIC DNA]</scope>
    <source>
        <strain evidence="1 2">ATCV-1</strain>
    </source>
</reference>
<dbReference type="GeneID" id="5470314"/>
<evidence type="ECO:0000313" key="1">
    <source>
        <dbReference type="EMBL" id="ABT16314.1"/>
    </source>
</evidence>
<accession>A7K8E0</accession>
<organism evidence="1 2">
    <name type="scientific">Chlorovirus heliozoae</name>
    <dbReference type="NCBI Taxonomy" id="322019"/>
    <lineage>
        <taxon>Viruses</taxon>
        <taxon>Varidnaviria</taxon>
        <taxon>Bamfordvirae</taxon>
        <taxon>Nucleocytoviricota</taxon>
        <taxon>Megaviricetes</taxon>
        <taxon>Algavirales</taxon>
        <taxon>Phycodnaviridae</taxon>
        <taxon>Chlorovirus</taxon>
    </lineage>
</organism>
<name>A7K8E0_9PHYC</name>